<dbReference type="PANTHER" id="PTHR38599">
    <property type="entry name" value="CUPIN DOMAIN PROTEIN (AFU_ORTHOLOGUE AFUA_3G13620)"/>
    <property type="match status" value="1"/>
</dbReference>
<dbReference type="Proteomes" id="UP000676951">
    <property type="component" value="Chromosome"/>
</dbReference>
<dbReference type="InterPro" id="IPR013096">
    <property type="entry name" value="Cupin_2"/>
</dbReference>
<evidence type="ECO:0000313" key="4">
    <source>
        <dbReference type="Proteomes" id="UP000676951"/>
    </source>
</evidence>
<dbReference type="InterPro" id="IPR011051">
    <property type="entry name" value="RmlC_Cupin_sf"/>
</dbReference>
<dbReference type="Pfam" id="PF07883">
    <property type="entry name" value="Cupin_2"/>
    <property type="match status" value="1"/>
</dbReference>
<dbReference type="Gene3D" id="2.60.120.10">
    <property type="entry name" value="Jelly Rolls"/>
    <property type="match status" value="1"/>
</dbReference>
<evidence type="ECO:0000256" key="1">
    <source>
        <dbReference type="SAM" id="SignalP"/>
    </source>
</evidence>
<evidence type="ECO:0000313" key="3">
    <source>
        <dbReference type="EMBL" id="QWG24055.1"/>
    </source>
</evidence>
<keyword evidence="4" id="KW-1185">Reference proteome</keyword>
<dbReference type="EMBL" id="CP076136">
    <property type="protein sequence ID" value="QWG24055.1"/>
    <property type="molecule type" value="Genomic_DNA"/>
</dbReference>
<dbReference type="SUPFAM" id="SSF51182">
    <property type="entry name" value="RmlC-like cupins"/>
    <property type="match status" value="1"/>
</dbReference>
<sequence length="136" mass="14835">MRFTPRVGSMLLAMLSVPACAQAPGFAKPNLVLQQIVEGLPKDDKQAVRVLTATFKPGDKTVYHSHRFPVTVYVLEGAFTLELKDRPSLTVKAGEAMVEPPNVAMTGYNPSASELTKVVIFYVSAPDTPFLDPLHH</sequence>
<dbReference type="InterPro" id="IPR014710">
    <property type="entry name" value="RmlC-like_jellyroll"/>
</dbReference>
<accession>A0A975NZX2</accession>
<reference evidence="3 4" key="1">
    <citation type="submission" date="2021-06" db="EMBL/GenBank/DDBJ databases">
        <title>Bradyrhizobium sp. S2-11-4 Genome sequencing.</title>
        <authorList>
            <person name="Jin L."/>
        </authorList>
    </citation>
    <scope>NUCLEOTIDE SEQUENCE [LARGE SCALE GENOMIC DNA]</scope>
    <source>
        <strain evidence="3 4">S2-11-4</strain>
    </source>
</reference>
<proteinExistence type="predicted"/>
<gene>
    <name evidence="3" type="ORF">KMZ93_03755</name>
</gene>
<protein>
    <submittedName>
        <fullName evidence="3">Cupin domain-containing protein</fullName>
    </submittedName>
</protein>
<keyword evidence="1" id="KW-0732">Signal</keyword>
<feature type="chain" id="PRO_5037446661" evidence="1">
    <location>
        <begin position="22"/>
        <end position="136"/>
    </location>
</feature>
<feature type="signal peptide" evidence="1">
    <location>
        <begin position="1"/>
        <end position="21"/>
    </location>
</feature>
<dbReference type="AlphaFoldDB" id="A0A975NZX2"/>
<evidence type="ECO:0000259" key="2">
    <source>
        <dbReference type="Pfam" id="PF07883"/>
    </source>
</evidence>
<organism evidence="3 4">
    <name type="scientific">Bradyrhizobium sediminis</name>
    <dbReference type="NCBI Taxonomy" id="2840469"/>
    <lineage>
        <taxon>Bacteria</taxon>
        <taxon>Pseudomonadati</taxon>
        <taxon>Pseudomonadota</taxon>
        <taxon>Alphaproteobacteria</taxon>
        <taxon>Hyphomicrobiales</taxon>
        <taxon>Nitrobacteraceae</taxon>
        <taxon>Bradyrhizobium</taxon>
    </lineage>
</organism>
<dbReference type="PANTHER" id="PTHR38599:SF1">
    <property type="entry name" value="CUPIN DOMAIN PROTEIN (AFU_ORTHOLOGUE AFUA_3G13620)"/>
    <property type="match status" value="1"/>
</dbReference>
<feature type="domain" description="Cupin type-2" evidence="2">
    <location>
        <begin position="53"/>
        <end position="118"/>
    </location>
</feature>
<dbReference type="RefSeq" id="WP_215604803.1">
    <property type="nucleotide sequence ID" value="NZ_CP076136.1"/>
</dbReference>
<name>A0A975NZX2_9BRAD</name>